<dbReference type="InterPro" id="IPR004107">
    <property type="entry name" value="Integrase_SAM-like_N"/>
</dbReference>
<protein>
    <submittedName>
        <fullName evidence="8">Site-specific integrase</fullName>
    </submittedName>
</protein>
<dbReference type="Proteomes" id="UP001165135">
    <property type="component" value="Unassembled WGS sequence"/>
</dbReference>
<dbReference type="Pfam" id="PF14659">
    <property type="entry name" value="Phage_int_SAM_3"/>
    <property type="match status" value="1"/>
</dbReference>
<accession>A0A9W6VU98</accession>
<organism evidence="8 9">
    <name type="scientific">Actinoallomurus iriomotensis</name>
    <dbReference type="NCBI Taxonomy" id="478107"/>
    <lineage>
        <taxon>Bacteria</taxon>
        <taxon>Bacillati</taxon>
        <taxon>Actinomycetota</taxon>
        <taxon>Actinomycetes</taxon>
        <taxon>Streptosporangiales</taxon>
        <taxon>Thermomonosporaceae</taxon>
        <taxon>Actinoallomurus</taxon>
    </lineage>
</organism>
<dbReference type="Gene3D" id="1.10.443.10">
    <property type="entry name" value="Intergrase catalytic core"/>
    <property type="match status" value="1"/>
</dbReference>
<dbReference type="InterPro" id="IPR050090">
    <property type="entry name" value="Tyrosine_recombinase_XerCD"/>
</dbReference>
<evidence type="ECO:0000256" key="4">
    <source>
        <dbReference type="PROSITE-ProRule" id="PRU01248"/>
    </source>
</evidence>
<gene>
    <name evidence="8" type="ORF">Airi01_067380</name>
</gene>
<comment type="caution">
    <text evidence="8">The sequence shown here is derived from an EMBL/GenBank/DDBJ whole genome shotgun (WGS) entry which is preliminary data.</text>
</comment>
<keyword evidence="2 4" id="KW-0238">DNA-binding</keyword>
<keyword evidence="3" id="KW-0233">DNA recombination</keyword>
<dbReference type="InterPro" id="IPR013762">
    <property type="entry name" value="Integrase-like_cat_sf"/>
</dbReference>
<evidence type="ECO:0000313" key="8">
    <source>
        <dbReference type="EMBL" id="GLY78471.1"/>
    </source>
</evidence>
<evidence type="ECO:0000256" key="2">
    <source>
        <dbReference type="ARBA" id="ARBA00023125"/>
    </source>
</evidence>
<keyword evidence="1" id="KW-0229">DNA integration</keyword>
<dbReference type="InterPro" id="IPR002104">
    <property type="entry name" value="Integrase_catalytic"/>
</dbReference>
<dbReference type="PROSITE" id="PS51898">
    <property type="entry name" value="TYR_RECOMBINASE"/>
    <property type="match status" value="1"/>
</dbReference>
<dbReference type="SUPFAM" id="SSF56349">
    <property type="entry name" value="DNA breaking-rejoining enzymes"/>
    <property type="match status" value="1"/>
</dbReference>
<reference evidence="8" key="1">
    <citation type="submission" date="2023-03" db="EMBL/GenBank/DDBJ databases">
        <title>Actinoallomurus iriomotensis NBRC 103681.</title>
        <authorList>
            <person name="Ichikawa N."/>
            <person name="Sato H."/>
            <person name="Tonouchi N."/>
        </authorList>
    </citation>
    <scope>NUCLEOTIDE SEQUENCE</scope>
    <source>
        <strain evidence="8">NBRC 103681</strain>
    </source>
</reference>
<dbReference type="AlphaFoldDB" id="A0A9W6VU98"/>
<sequence>MTKTAIATPEEPEGRKPRGRKRANGEGTIVQRKDGRYEAKVFMPTTAGTVKRVSVYGRTREECHAKYVELKANAQQNIPVAAKSQTVAEYLTYWLDEVARPSLRPATFRSYELSVRLYIAPGLGKKKLDKLQPRDVRTWLNQVRVTCQCCAQGKDAKRPKQHRDPAKQQRCCALGRCCKEYPSQRSVQYLHAILRSALQHAVREEGLFQNVAKKVRVSAGERKEIEPLSLDEAKRLLKTARDDRLYALYAVALGVGLRRGEALGLRWEDVDLADGVLQVRQTLQRTKDGLVFLPPKTARSRRVIALPKTLVTALKEHKSRQETEEDAAGERWTESGLVFTTAIGTPIEPRNLNRHFNALCDAAGIRRVRLHDLRHTCATLLLAQGVDGRTIMELLGHSAIAVTMNIYTHVRLDVLRSAVDRMDGVLGDEES</sequence>
<evidence type="ECO:0000259" key="7">
    <source>
        <dbReference type="PROSITE" id="PS51900"/>
    </source>
</evidence>
<evidence type="ECO:0000313" key="9">
    <source>
        <dbReference type="Proteomes" id="UP001165135"/>
    </source>
</evidence>
<dbReference type="EMBL" id="BSTJ01000009">
    <property type="protein sequence ID" value="GLY78471.1"/>
    <property type="molecule type" value="Genomic_DNA"/>
</dbReference>
<name>A0A9W6VU98_9ACTN</name>
<evidence type="ECO:0000259" key="6">
    <source>
        <dbReference type="PROSITE" id="PS51898"/>
    </source>
</evidence>
<dbReference type="Gene3D" id="1.10.150.130">
    <property type="match status" value="1"/>
</dbReference>
<dbReference type="Pfam" id="PF00589">
    <property type="entry name" value="Phage_integrase"/>
    <property type="match status" value="1"/>
</dbReference>
<dbReference type="CDD" id="cd01189">
    <property type="entry name" value="INT_ICEBs1_C_like"/>
    <property type="match status" value="1"/>
</dbReference>
<dbReference type="InterPro" id="IPR010998">
    <property type="entry name" value="Integrase_recombinase_N"/>
</dbReference>
<dbReference type="PROSITE" id="PS51900">
    <property type="entry name" value="CB"/>
    <property type="match status" value="1"/>
</dbReference>
<feature type="region of interest" description="Disordered" evidence="5">
    <location>
        <begin position="1"/>
        <end position="26"/>
    </location>
</feature>
<dbReference type="InterPro" id="IPR011010">
    <property type="entry name" value="DNA_brk_join_enz"/>
</dbReference>
<dbReference type="InterPro" id="IPR044068">
    <property type="entry name" value="CB"/>
</dbReference>
<evidence type="ECO:0000256" key="5">
    <source>
        <dbReference type="SAM" id="MobiDB-lite"/>
    </source>
</evidence>
<dbReference type="PANTHER" id="PTHR30349:SF91">
    <property type="entry name" value="INTA PROTEIN"/>
    <property type="match status" value="1"/>
</dbReference>
<dbReference type="GO" id="GO:0015074">
    <property type="term" value="P:DNA integration"/>
    <property type="evidence" value="ECO:0007669"/>
    <property type="project" value="UniProtKB-KW"/>
</dbReference>
<evidence type="ECO:0000256" key="3">
    <source>
        <dbReference type="ARBA" id="ARBA00023172"/>
    </source>
</evidence>
<dbReference type="RefSeq" id="WP_285629323.1">
    <property type="nucleotide sequence ID" value="NZ_BSTJ01000009.1"/>
</dbReference>
<dbReference type="GO" id="GO:0006310">
    <property type="term" value="P:DNA recombination"/>
    <property type="evidence" value="ECO:0007669"/>
    <property type="project" value="UniProtKB-KW"/>
</dbReference>
<dbReference type="GO" id="GO:0003677">
    <property type="term" value="F:DNA binding"/>
    <property type="evidence" value="ECO:0007669"/>
    <property type="project" value="UniProtKB-UniRule"/>
</dbReference>
<dbReference type="PANTHER" id="PTHR30349">
    <property type="entry name" value="PHAGE INTEGRASE-RELATED"/>
    <property type="match status" value="1"/>
</dbReference>
<feature type="domain" description="Core-binding (CB)" evidence="7">
    <location>
        <begin position="85"/>
        <end position="202"/>
    </location>
</feature>
<feature type="domain" description="Tyr recombinase" evidence="6">
    <location>
        <begin position="223"/>
        <end position="420"/>
    </location>
</feature>
<evidence type="ECO:0000256" key="1">
    <source>
        <dbReference type="ARBA" id="ARBA00022908"/>
    </source>
</evidence>
<proteinExistence type="predicted"/>